<proteinExistence type="inferred from homology"/>
<sequence length="282" mass="30725">MQEQINIPVWLITGTSSGVGRTLAEAVLNHGHRVVLTARNPESLKEIADRFPDTAHTAALDVTDPKQVLKVVEEAESKFGRIDVLVNNAGIGYSSAIEEGEDDAIRSVFETNFFGLASMIRAVLPGMRERKQGTIVNVSSNSGVVAMPSLGYYSASKFAVEGLSEALWQEVAPLGIKVLLLEPGGMKTGILQKNRQSVRNPAYDETSGAVRDLLEKHGDSLLTGDPERIAQVIIKTVELDDKPNRLILGSSAFDQIMQKLDALKSEYSTWESVSRSTDFPEK</sequence>
<evidence type="ECO:0000313" key="5">
    <source>
        <dbReference type="EMBL" id="GMK47455.1"/>
    </source>
</evidence>
<dbReference type="InterPro" id="IPR051911">
    <property type="entry name" value="SDR_oxidoreductase"/>
</dbReference>
<dbReference type="Gene3D" id="3.40.50.720">
    <property type="entry name" value="NAD(P)-binding Rossmann-like Domain"/>
    <property type="match status" value="1"/>
</dbReference>
<dbReference type="InterPro" id="IPR057326">
    <property type="entry name" value="KR_dom"/>
</dbReference>
<dbReference type="RefSeq" id="WP_317981414.1">
    <property type="nucleotide sequence ID" value="NZ_BTCL01000020.1"/>
</dbReference>
<dbReference type="Proteomes" id="UP001285921">
    <property type="component" value="Unassembled WGS sequence"/>
</dbReference>
<evidence type="ECO:0000313" key="6">
    <source>
        <dbReference type="Proteomes" id="UP001285921"/>
    </source>
</evidence>
<evidence type="ECO:0000256" key="3">
    <source>
        <dbReference type="RuleBase" id="RU000363"/>
    </source>
</evidence>
<name>A0ABQ6NSD5_9BACL</name>
<comment type="caution">
    <text evidence="5">The sequence shown here is derived from an EMBL/GenBank/DDBJ whole genome shotgun (WGS) entry which is preliminary data.</text>
</comment>
<dbReference type="SUPFAM" id="SSF51735">
    <property type="entry name" value="NAD(P)-binding Rossmann-fold domains"/>
    <property type="match status" value="1"/>
</dbReference>
<dbReference type="InterPro" id="IPR036291">
    <property type="entry name" value="NAD(P)-bd_dom_sf"/>
</dbReference>
<keyword evidence="6" id="KW-1185">Reference proteome</keyword>
<gene>
    <name evidence="5" type="ORF">PghCCS26_45850</name>
</gene>
<dbReference type="Pfam" id="PF00106">
    <property type="entry name" value="adh_short"/>
    <property type="match status" value="1"/>
</dbReference>
<dbReference type="PANTHER" id="PTHR43976:SF16">
    <property type="entry name" value="SHORT-CHAIN DEHYDROGENASE_REDUCTASE FAMILY PROTEIN"/>
    <property type="match status" value="1"/>
</dbReference>
<dbReference type="InterPro" id="IPR002347">
    <property type="entry name" value="SDR_fam"/>
</dbReference>
<evidence type="ECO:0000256" key="2">
    <source>
        <dbReference type="ARBA" id="ARBA00023002"/>
    </source>
</evidence>
<organism evidence="5 6">
    <name type="scientific">Paenibacillus glycanilyticus</name>
    <dbReference type="NCBI Taxonomy" id="126569"/>
    <lineage>
        <taxon>Bacteria</taxon>
        <taxon>Bacillati</taxon>
        <taxon>Bacillota</taxon>
        <taxon>Bacilli</taxon>
        <taxon>Bacillales</taxon>
        <taxon>Paenibacillaceae</taxon>
        <taxon>Paenibacillus</taxon>
    </lineage>
</organism>
<dbReference type="EMBL" id="BTCL01000020">
    <property type="protein sequence ID" value="GMK47455.1"/>
    <property type="molecule type" value="Genomic_DNA"/>
</dbReference>
<evidence type="ECO:0000259" key="4">
    <source>
        <dbReference type="SMART" id="SM00822"/>
    </source>
</evidence>
<dbReference type="PRINTS" id="PR00081">
    <property type="entry name" value="GDHRDH"/>
</dbReference>
<keyword evidence="2" id="KW-0560">Oxidoreductase</keyword>
<comment type="similarity">
    <text evidence="1 3">Belongs to the short-chain dehydrogenases/reductases (SDR) family.</text>
</comment>
<evidence type="ECO:0000256" key="1">
    <source>
        <dbReference type="ARBA" id="ARBA00006484"/>
    </source>
</evidence>
<dbReference type="CDD" id="cd05374">
    <property type="entry name" value="17beta-HSD-like_SDR_c"/>
    <property type="match status" value="1"/>
</dbReference>
<accession>A0ABQ6NSD5</accession>
<dbReference type="PRINTS" id="PR00080">
    <property type="entry name" value="SDRFAMILY"/>
</dbReference>
<protein>
    <submittedName>
        <fullName evidence="5">Short-chain dehydrogenase/reductase</fullName>
    </submittedName>
</protein>
<reference evidence="5 6" key="1">
    <citation type="submission" date="2023-05" db="EMBL/GenBank/DDBJ databases">
        <title>Draft genome of Paenibacillus sp. CCS26.</title>
        <authorList>
            <person name="Akita H."/>
            <person name="Shinto Y."/>
            <person name="Kimura Z."/>
        </authorList>
    </citation>
    <scope>NUCLEOTIDE SEQUENCE [LARGE SCALE GENOMIC DNA]</scope>
    <source>
        <strain evidence="5 6">CCS26</strain>
    </source>
</reference>
<feature type="domain" description="Ketoreductase" evidence="4">
    <location>
        <begin position="8"/>
        <end position="171"/>
    </location>
</feature>
<dbReference type="NCBIfam" id="NF004824">
    <property type="entry name" value="PRK06180.1"/>
    <property type="match status" value="1"/>
</dbReference>
<dbReference type="PANTHER" id="PTHR43976">
    <property type="entry name" value="SHORT CHAIN DEHYDROGENASE"/>
    <property type="match status" value="1"/>
</dbReference>
<dbReference type="SMART" id="SM00822">
    <property type="entry name" value="PKS_KR"/>
    <property type="match status" value="1"/>
</dbReference>